<sequence>MNSQSDSTDKPGRSAGGKRAMQARETKNRILKAAVKEFAEAGFSGGRIDRISTEANSNDRMIYYYFGNKDKLFLAVLEATYIEFYEAEKALNLDTSNPIAALKQVISFTFDYYLQHPEFVAILNDENLHRAKRSQQSENIKNISGNIQGNLEPILQVGKQQGLFRDSTTASHLYLTISALTYFYCSNQHTLTVFVGEDFQAPEFQTQWLEHICDVVLRSVLIDPAAYGR</sequence>
<accession>A0A1G8DJT0</accession>
<dbReference type="Gene3D" id="1.10.10.60">
    <property type="entry name" value="Homeodomain-like"/>
    <property type="match status" value="1"/>
</dbReference>
<evidence type="ECO:0000256" key="3">
    <source>
        <dbReference type="SAM" id="MobiDB-lite"/>
    </source>
</evidence>
<dbReference type="InterPro" id="IPR050109">
    <property type="entry name" value="HTH-type_TetR-like_transc_reg"/>
</dbReference>
<dbReference type="RefSeq" id="WP_093276026.1">
    <property type="nucleotide sequence ID" value="NZ_FNDD01000020.1"/>
</dbReference>
<dbReference type="InterPro" id="IPR009057">
    <property type="entry name" value="Homeodomain-like_sf"/>
</dbReference>
<dbReference type="SUPFAM" id="SSF46689">
    <property type="entry name" value="Homeodomain-like"/>
    <property type="match status" value="1"/>
</dbReference>
<dbReference type="AlphaFoldDB" id="A0A1G8DJT0"/>
<dbReference type="EMBL" id="FNDD01000020">
    <property type="protein sequence ID" value="SDH57938.1"/>
    <property type="molecule type" value="Genomic_DNA"/>
</dbReference>
<reference evidence="5 6" key="1">
    <citation type="submission" date="2016-10" db="EMBL/GenBank/DDBJ databases">
        <authorList>
            <person name="de Groot N.N."/>
        </authorList>
    </citation>
    <scope>NUCLEOTIDE SEQUENCE [LARGE SCALE GENOMIC DNA]</scope>
    <source>
        <strain evidence="5 6">CGMCC 1.10228</strain>
    </source>
</reference>
<dbReference type="SUPFAM" id="SSF48498">
    <property type="entry name" value="Tetracyclin repressor-like, C-terminal domain"/>
    <property type="match status" value="1"/>
</dbReference>
<dbReference type="Pfam" id="PF17938">
    <property type="entry name" value="TetR_C_29"/>
    <property type="match status" value="1"/>
</dbReference>
<dbReference type="InterPro" id="IPR001647">
    <property type="entry name" value="HTH_TetR"/>
</dbReference>
<dbReference type="OrthoDB" id="2356263at2"/>
<dbReference type="Gene3D" id="1.10.357.10">
    <property type="entry name" value="Tetracycline Repressor, domain 2"/>
    <property type="match status" value="1"/>
</dbReference>
<evidence type="ECO:0000256" key="2">
    <source>
        <dbReference type="PROSITE-ProRule" id="PRU00335"/>
    </source>
</evidence>
<dbReference type="STRING" id="861298.SAMN04488136_12031"/>
<evidence type="ECO:0000259" key="4">
    <source>
        <dbReference type="PROSITE" id="PS50977"/>
    </source>
</evidence>
<dbReference type="PANTHER" id="PTHR30328">
    <property type="entry name" value="TRANSCRIPTIONAL REPRESSOR"/>
    <property type="match status" value="1"/>
</dbReference>
<proteinExistence type="predicted"/>
<keyword evidence="6" id="KW-1185">Reference proteome</keyword>
<feature type="domain" description="HTH tetR-type" evidence="4">
    <location>
        <begin position="24"/>
        <end position="84"/>
    </location>
</feature>
<dbReference type="GO" id="GO:0003677">
    <property type="term" value="F:DNA binding"/>
    <property type="evidence" value="ECO:0007669"/>
    <property type="project" value="UniProtKB-UniRule"/>
</dbReference>
<dbReference type="PANTHER" id="PTHR30328:SF54">
    <property type="entry name" value="HTH-TYPE TRANSCRIPTIONAL REPRESSOR SCO4008"/>
    <property type="match status" value="1"/>
</dbReference>
<name>A0A1G8DJT0_9VIBR</name>
<dbReference type="PROSITE" id="PS50977">
    <property type="entry name" value="HTH_TETR_2"/>
    <property type="match status" value="1"/>
</dbReference>
<dbReference type="InterPro" id="IPR036271">
    <property type="entry name" value="Tet_transcr_reg_TetR-rel_C_sf"/>
</dbReference>
<dbReference type="Proteomes" id="UP000198854">
    <property type="component" value="Unassembled WGS sequence"/>
</dbReference>
<dbReference type="Pfam" id="PF00440">
    <property type="entry name" value="TetR_N"/>
    <property type="match status" value="1"/>
</dbReference>
<feature type="region of interest" description="Disordered" evidence="3">
    <location>
        <begin position="1"/>
        <end position="23"/>
    </location>
</feature>
<feature type="DNA-binding region" description="H-T-H motif" evidence="2">
    <location>
        <begin position="47"/>
        <end position="66"/>
    </location>
</feature>
<dbReference type="InterPro" id="IPR041474">
    <property type="entry name" value="NicS_C"/>
</dbReference>
<evidence type="ECO:0000313" key="5">
    <source>
        <dbReference type="EMBL" id="SDH57938.1"/>
    </source>
</evidence>
<keyword evidence="1 2" id="KW-0238">DNA-binding</keyword>
<organism evidence="5 6">
    <name type="scientific">Vibrio xiamenensis</name>
    <dbReference type="NCBI Taxonomy" id="861298"/>
    <lineage>
        <taxon>Bacteria</taxon>
        <taxon>Pseudomonadati</taxon>
        <taxon>Pseudomonadota</taxon>
        <taxon>Gammaproteobacteria</taxon>
        <taxon>Vibrionales</taxon>
        <taxon>Vibrionaceae</taxon>
        <taxon>Vibrio</taxon>
    </lineage>
</organism>
<evidence type="ECO:0000256" key="1">
    <source>
        <dbReference type="ARBA" id="ARBA00023125"/>
    </source>
</evidence>
<protein>
    <submittedName>
        <fullName evidence="5">Transcriptional regulator, TetR family</fullName>
    </submittedName>
</protein>
<evidence type="ECO:0000313" key="6">
    <source>
        <dbReference type="Proteomes" id="UP000198854"/>
    </source>
</evidence>
<gene>
    <name evidence="5" type="ORF">SAMN04488136_12031</name>
</gene>
<dbReference type="PRINTS" id="PR00455">
    <property type="entry name" value="HTHTETR"/>
</dbReference>